<dbReference type="Proteomes" id="UP000012045">
    <property type="component" value="Unassembled WGS sequence"/>
</dbReference>
<dbReference type="AlphaFoldDB" id="M7U449"/>
<dbReference type="EMBL" id="KB707787">
    <property type="protein sequence ID" value="EMR88389.1"/>
    <property type="molecule type" value="Genomic_DNA"/>
</dbReference>
<evidence type="ECO:0000313" key="1">
    <source>
        <dbReference type="EMBL" id="EMR88389.1"/>
    </source>
</evidence>
<reference evidence="2" key="1">
    <citation type="journal article" date="2013" name="Genome Announc.">
        <title>Draft genome sequence of Botrytis cinerea BcDW1, inoculum for noble rot of grape berries.</title>
        <authorList>
            <person name="Blanco-Ulate B."/>
            <person name="Allen G."/>
            <person name="Powell A.L."/>
            <person name="Cantu D."/>
        </authorList>
    </citation>
    <scope>NUCLEOTIDE SEQUENCE [LARGE SCALE GENOMIC DNA]</scope>
    <source>
        <strain evidence="2">BcDW1</strain>
    </source>
</reference>
<evidence type="ECO:0000313" key="2">
    <source>
        <dbReference type="Proteomes" id="UP000012045"/>
    </source>
</evidence>
<protein>
    <submittedName>
        <fullName evidence="1">Uncharacterized protein</fullName>
    </submittedName>
</protein>
<accession>M7U449</accession>
<sequence length="356" mass="40358">MPMNFKGFSQDYKISDTGDTVTAQLNAGKYSTGKAMFYHDPLNWCLIQMTADPEDPNNYDASMLLGFLTDWLNKDTTMADDKQRIDPQILEVLSEYATHYELLAALRQHRPLFRAINMDTARVEGRERLAWRGIPDEETEQGIKHLAELLETIRYNTSALWAHVRIIHGEILKKHKFSTEKDHEHDMAMLSYGSAPEHLLALKLQREAIIQLKSTLDISVRLKEKIKKKTEQQTPNQIVAPGVRNKEGSAPANSHRNVHIKSSSLPILSHLFPNTVDEYAAKPLDRRTFVTAMDDAEFTSTESGGSAVTFPITDNGGSIVFQKPHPTAKVEQFMLQPWGKRLGKWFGWTIESLVVT</sequence>
<name>M7U449_BOTF1</name>
<dbReference type="STRING" id="1290391.M7U449"/>
<organism evidence="1 2">
    <name type="scientific">Botryotinia fuckeliana (strain BcDW1)</name>
    <name type="common">Noble rot fungus</name>
    <name type="synonym">Botrytis cinerea</name>
    <dbReference type="NCBI Taxonomy" id="1290391"/>
    <lineage>
        <taxon>Eukaryota</taxon>
        <taxon>Fungi</taxon>
        <taxon>Dikarya</taxon>
        <taxon>Ascomycota</taxon>
        <taxon>Pezizomycotina</taxon>
        <taxon>Leotiomycetes</taxon>
        <taxon>Helotiales</taxon>
        <taxon>Sclerotiniaceae</taxon>
        <taxon>Botrytis</taxon>
    </lineage>
</organism>
<dbReference type="OrthoDB" id="3556549at2759"/>
<proteinExistence type="predicted"/>
<dbReference type="HOGENOM" id="CLU_778433_0_0_1"/>
<gene>
    <name evidence="1" type="ORF">BcDW1_3012</name>
</gene>